<gene>
    <name evidence="2" type="ORF">C8N40_11382</name>
</gene>
<proteinExistence type="predicted"/>
<comment type="caution">
    <text evidence="2">The sequence shown here is derived from an EMBL/GenBank/DDBJ whole genome shotgun (WGS) entry which is preliminary data.</text>
</comment>
<name>A0A2T5Y9T6_9BACT</name>
<feature type="signal peptide" evidence="1">
    <location>
        <begin position="1"/>
        <end position="19"/>
    </location>
</feature>
<keyword evidence="1" id="KW-0732">Signal</keyword>
<evidence type="ECO:0008006" key="4">
    <source>
        <dbReference type="Google" id="ProtNLM"/>
    </source>
</evidence>
<evidence type="ECO:0000313" key="2">
    <source>
        <dbReference type="EMBL" id="PTX13160.1"/>
    </source>
</evidence>
<dbReference type="EMBL" id="QBKI01000013">
    <property type="protein sequence ID" value="PTX13160.1"/>
    <property type="molecule type" value="Genomic_DNA"/>
</dbReference>
<feature type="chain" id="PRO_5015718944" description="Outer membrane protein with beta-barrel domain" evidence="1">
    <location>
        <begin position="20"/>
        <end position="151"/>
    </location>
</feature>
<dbReference type="AlphaFoldDB" id="A0A2T5Y9T6"/>
<evidence type="ECO:0000313" key="3">
    <source>
        <dbReference type="Proteomes" id="UP000244225"/>
    </source>
</evidence>
<dbReference type="RefSeq" id="WP_108213681.1">
    <property type="nucleotide sequence ID" value="NZ_QBKI01000013.1"/>
</dbReference>
<accession>A0A2T5Y9T6</accession>
<dbReference type="OrthoDB" id="1067445at2"/>
<evidence type="ECO:0000256" key="1">
    <source>
        <dbReference type="SAM" id="SignalP"/>
    </source>
</evidence>
<dbReference type="Proteomes" id="UP000244225">
    <property type="component" value="Unassembled WGS sequence"/>
</dbReference>
<sequence>MRKTLLLSLLLLVVLPCRAQEGYTHLNLAGGWMYEDALTANLALEFNQRHHNSYEIFGDAYKSNVDANKNWLVGAYKPMLIRSRNTLLKLRLGTGIGSNTAHFIGALQAGLELVYVLPGNLVLMLQQKNEGVLRVNHNFRAGLLAGIKIPL</sequence>
<reference evidence="2 3" key="1">
    <citation type="submission" date="2018-04" db="EMBL/GenBank/DDBJ databases">
        <title>Genomic Encyclopedia of Archaeal and Bacterial Type Strains, Phase II (KMG-II): from individual species to whole genera.</title>
        <authorList>
            <person name="Goeker M."/>
        </authorList>
    </citation>
    <scope>NUCLEOTIDE SEQUENCE [LARGE SCALE GENOMIC DNA]</scope>
    <source>
        <strain evidence="2 3">DSM 100162</strain>
    </source>
</reference>
<protein>
    <recommendedName>
        <fullName evidence="4">Outer membrane protein with beta-barrel domain</fullName>
    </recommendedName>
</protein>
<organism evidence="2 3">
    <name type="scientific">Pontibacter mucosus</name>
    <dbReference type="NCBI Taxonomy" id="1649266"/>
    <lineage>
        <taxon>Bacteria</taxon>
        <taxon>Pseudomonadati</taxon>
        <taxon>Bacteroidota</taxon>
        <taxon>Cytophagia</taxon>
        <taxon>Cytophagales</taxon>
        <taxon>Hymenobacteraceae</taxon>
        <taxon>Pontibacter</taxon>
    </lineage>
</organism>
<keyword evidence="3" id="KW-1185">Reference proteome</keyword>